<protein>
    <recommendedName>
        <fullName evidence="3">Transposase</fullName>
    </recommendedName>
</protein>
<name>A0A7W9LYU4_9PSEU</name>
<organism evidence="1 2">
    <name type="scientific">Saccharothrix ecbatanensis</name>
    <dbReference type="NCBI Taxonomy" id="1105145"/>
    <lineage>
        <taxon>Bacteria</taxon>
        <taxon>Bacillati</taxon>
        <taxon>Actinomycetota</taxon>
        <taxon>Actinomycetes</taxon>
        <taxon>Pseudonocardiales</taxon>
        <taxon>Pseudonocardiaceae</taxon>
        <taxon>Saccharothrix</taxon>
    </lineage>
</organism>
<proteinExistence type="predicted"/>
<evidence type="ECO:0000313" key="1">
    <source>
        <dbReference type="EMBL" id="MBB5801220.1"/>
    </source>
</evidence>
<accession>A0A7W9LYU4</accession>
<dbReference type="Proteomes" id="UP000552097">
    <property type="component" value="Unassembled WGS sequence"/>
</dbReference>
<reference evidence="1 2" key="1">
    <citation type="submission" date="2020-08" db="EMBL/GenBank/DDBJ databases">
        <title>Sequencing the genomes of 1000 actinobacteria strains.</title>
        <authorList>
            <person name="Klenk H.-P."/>
        </authorList>
    </citation>
    <scope>NUCLEOTIDE SEQUENCE [LARGE SCALE GENOMIC DNA]</scope>
    <source>
        <strain evidence="1 2">DSM 45486</strain>
    </source>
</reference>
<dbReference type="RefSeq" id="WP_184916783.1">
    <property type="nucleotide sequence ID" value="NZ_JACHMO010000001.1"/>
</dbReference>
<evidence type="ECO:0000313" key="2">
    <source>
        <dbReference type="Proteomes" id="UP000552097"/>
    </source>
</evidence>
<gene>
    <name evidence="1" type="ORF">F4560_000988</name>
</gene>
<dbReference type="AlphaFoldDB" id="A0A7W9LYU4"/>
<evidence type="ECO:0008006" key="3">
    <source>
        <dbReference type="Google" id="ProtNLM"/>
    </source>
</evidence>
<dbReference type="EMBL" id="JACHMO010000001">
    <property type="protein sequence ID" value="MBB5801220.1"/>
    <property type="molecule type" value="Genomic_DNA"/>
</dbReference>
<keyword evidence="2" id="KW-1185">Reference proteome</keyword>
<sequence length="68" mass="7626">MGKKKRGPRAGQAKRRTFTAAYKLAIVEEYEKLTEPGAKGALLRWEGLYHSHLIDWTRSRDAGGLDAP</sequence>
<comment type="caution">
    <text evidence="1">The sequence shown here is derived from an EMBL/GenBank/DDBJ whole genome shotgun (WGS) entry which is preliminary data.</text>
</comment>